<accession>A0A507C4G5</accession>
<comment type="caution">
    <text evidence="2">The sequence shown here is derived from an EMBL/GenBank/DDBJ whole genome shotgun (WGS) entry which is preliminary data.</text>
</comment>
<dbReference type="PANTHER" id="PTHR46788:SF1">
    <property type="entry name" value="EF-HAND CALCIUM-BINDING DOMAIN-CONTAINING PROTEIN 5"/>
    <property type="match status" value="1"/>
</dbReference>
<dbReference type="Proteomes" id="UP000319731">
    <property type="component" value="Unassembled WGS sequence"/>
</dbReference>
<evidence type="ECO:0000313" key="2">
    <source>
        <dbReference type="EMBL" id="TPX33989.1"/>
    </source>
</evidence>
<dbReference type="RefSeq" id="XP_031024831.1">
    <property type="nucleotide sequence ID" value="XM_031169130.1"/>
</dbReference>
<sequence length="956" mass="105251">MEKVDYVLVEAPQAALAAENSHDAHSNLHKILLKLGGDLDQDDIVQAAAKRTRAAKQVHLELAQEWLRNVTDVEERAYLVANVIPTLIVALEKLCIEAERKNLLVPSTTKILPTVTGFDATPGKYEHFNPEIYLAQFLFRNNPKHNNLGSSKYTEEVAEVARALNDESQRKKHERDEAESKENARKQRIEQERLRGELLASRTKTITATAKTHLESWASKLWRPDGSFGQQELLDLIASAEDSLQVQMDSQLQAAVPVLRNQLAKSMAEARFDISSFADLLATCSAANDWSDGMVADFLDMVGLRVQAESKDMLRTYNQFIDLMPSFADCDTMTADGRRQWRVKTSDLVGKAASRFNAELKNVITSVWDSNVKVYADEQDVEQEFRSFARQLASAVGPTMLKYSLSRFESTFAPLKAKKNVTRVKEAAVVEHVVETPQSAAAEKALAPKLAAVTKPEAPVVAAEPTVQKPSVNEAAIIQSIIDLGHDVTIPSISALCTKAMTLMRLPDHASISLLESSSKKDGDVVVPIAVLRVVAGELCGQTLDEKAVEYQVVSSGKQVSADGALLRIGLERVLGVLHLHLNLKSASEIEFFEAAVKALATSITVYDSRQKALILGDASVKYTTEKSNVKAELYIADYFQSRPSLYLAKPLQNQAAPVESPYLAESPFELVAVENNPETSYLFAAMTSKSASEGSSNGKVVTAIPVGDGHGVTVAIISVRPETASESERVGTDDLDDVQHVASIFSNGLNMLSSVGFGALQDKTGLDADDIDQTATTNLLFGKLMLSSIRSVLSGLDSKSLAELRSYRRPPATVHKICKAVLYVFGKKPKEVKTWQETLKHINHELLTKIISYDPTSLQKKIRFKRIAKVLATIPKGDRQTSKPIQAMYHWLRVSLSLREQAVQARKRRKDLFDEASTQEPSEVDEDGQPEAEEEELVDDTVEMEESTPVLNDTV</sequence>
<organism evidence="2 3">
    <name type="scientific">Synchytrium microbalum</name>
    <dbReference type="NCBI Taxonomy" id="1806994"/>
    <lineage>
        <taxon>Eukaryota</taxon>
        <taxon>Fungi</taxon>
        <taxon>Fungi incertae sedis</taxon>
        <taxon>Chytridiomycota</taxon>
        <taxon>Chytridiomycota incertae sedis</taxon>
        <taxon>Chytridiomycetes</taxon>
        <taxon>Synchytriales</taxon>
        <taxon>Synchytriaceae</taxon>
        <taxon>Synchytrium</taxon>
    </lineage>
</organism>
<feature type="region of interest" description="Disordered" evidence="1">
    <location>
        <begin position="910"/>
        <end position="956"/>
    </location>
</feature>
<dbReference type="CDD" id="cd22968">
    <property type="entry name" value="DD_EFCAB5"/>
    <property type="match status" value="1"/>
</dbReference>
<reference evidence="2 3" key="1">
    <citation type="journal article" date="2019" name="Sci. Rep.">
        <title>Comparative genomics of chytrid fungi reveal insights into the obligate biotrophic and pathogenic lifestyle of Synchytrium endobioticum.</title>
        <authorList>
            <person name="van de Vossenberg B.T.L.H."/>
            <person name="Warris S."/>
            <person name="Nguyen H.D.T."/>
            <person name="van Gent-Pelzer M.P.E."/>
            <person name="Joly D.L."/>
            <person name="van de Geest H.C."/>
            <person name="Bonants P.J.M."/>
            <person name="Smith D.S."/>
            <person name="Levesque C.A."/>
            <person name="van der Lee T.A.J."/>
        </authorList>
    </citation>
    <scope>NUCLEOTIDE SEQUENCE [LARGE SCALE GENOMIC DNA]</scope>
    <source>
        <strain evidence="2 3">JEL517</strain>
    </source>
</reference>
<name>A0A507C4G5_9FUNG</name>
<proteinExistence type="predicted"/>
<dbReference type="Gene3D" id="1.20.920.60">
    <property type="match status" value="1"/>
</dbReference>
<gene>
    <name evidence="2" type="ORF">SmJEL517_g03202</name>
</gene>
<dbReference type="EMBL" id="QEAO01000016">
    <property type="protein sequence ID" value="TPX33989.1"/>
    <property type="molecule type" value="Genomic_DNA"/>
</dbReference>
<evidence type="ECO:0000313" key="3">
    <source>
        <dbReference type="Proteomes" id="UP000319731"/>
    </source>
</evidence>
<dbReference type="STRING" id="1806994.A0A507C4G5"/>
<evidence type="ECO:0000256" key="1">
    <source>
        <dbReference type="SAM" id="MobiDB-lite"/>
    </source>
</evidence>
<keyword evidence="3" id="KW-1185">Reference proteome</keyword>
<dbReference type="PANTHER" id="PTHR46788">
    <property type="entry name" value="EF-HAND CALCIUM-BINDING DOMAIN-CONTAINING PROTEIN 5"/>
    <property type="match status" value="1"/>
</dbReference>
<dbReference type="GeneID" id="42004427"/>
<protein>
    <submittedName>
        <fullName evidence="2">Uncharacterized protein</fullName>
    </submittedName>
</protein>
<feature type="region of interest" description="Disordered" evidence="1">
    <location>
        <begin position="164"/>
        <end position="193"/>
    </location>
</feature>
<feature type="compositionally biased region" description="Acidic residues" evidence="1">
    <location>
        <begin position="923"/>
        <end position="947"/>
    </location>
</feature>
<dbReference type="OrthoDB" id="199400at2759"/>
<dbReference type="AlphaFoldDB" id="A0A507C4G5"/>